<evidence type="ECO:0000313" key="2">
    <source>
        <dbReference type="EMBL" id="MDR6725027.1"/>
    </source>
</evidence>
<feature type="compositionally biased region" description="Basic residues" evidence="1">
    <location>
        <begin position="25"/>
        <end position="43"/>
    </location>
</feature>
<accession>A0AAP5H3B4</accession>
<sequence length="94" mass="11347">MHSNETLFEMIMCLNHTEILYRSPSSKRRITKANQIKPKKQRKPNPITLDSRYKHLVAEGSRLDIGIERRMEIRKELTLIRKQKRMMMKIEYSM</sequence>
<dbReference type="EMBL" id="JAVDTR010000009">
    <property type="protein sequence ID" value="MDR6725027.1"/>
    <property type="molecule type" value="Genomic_DNA"/>
</dbReference>
<feature type="region of interest" description="Disordered" evidence="1">
    <location>
        <begin position="25"/>
        <end position="48"/>
    </location>
</feature>
<gene>
    <name evidence="2" type="ORF">J2W91_003513</name>
</gene>
<organism evidence="2 3">
    <name type="scientific">Paenibacillus amylolyticus</name>
    <dbReference type="NCBI Taxonomy" id="1451"/>
    <lineage>
        <taxon>Bacteria</taxon>
        <taxon>Bacillati</taxon>
        <taxon>Bacillota</taxon>
        <taxon>Bacilli</taxon>
        <taxon>Bacillales</taxon>
        <taxon>Paenibacillaceae</taxon>
        <taxon>Paenibacillus</taxon>
    </lineage>
</organism>
<evidence type="ECO:0000313" key="3">
    <source>
        <dbReference type="Proteomes" id="UP001254832"/>
    </source>
</evidence>
<proteinExistence type="predicted"/>
<comment type="caution">
    <text evidence="2">The sequence shown here is derived from an EMBL/GenBank/DDBJ whole genome shotgun (WGS) entry which is preliminary data.</text>
</comment>
<protein>
    <submittedName>
        <fullName evidence="2">Uncharacterized protein</fullName>
    </submittedName>
</protein>
<dbReference type="AlphaFoldDB" id="A0AAP5H3B4"/>
<evidence type="ECO:0000256" key="1">
    <source>
        <dbReference type="SAM" id="MobiDB-lite"/>
    </source>
</evidence>
<reference evidence="2" key="1">
    <citation type="submission" date="2023-07" db="EMBL/GenBank/DDBJ databases">
        <title>Sorghum-associated microbial communities from plants grown in Nebraska, USA.</title>
        <authorList>
            <person name="Schachtman D."/>
        </authorList>
    </citation>
    <scope>NUCLEOTIDE SEQUENCE</scope>
    <source>
        <strain evidence="2">BE80</strain>
    </source>
</reference>
<dbReference type="Proteomes" id="UP001254832">
    <property type="component" value="Unassembled WGS sequence"/>
</dbReference>
<name>A0AAP5H3B4_PAEAM</name>